<dbReference type="Proteomes" id="UP000516444">
    <property type="component" value="Chromosome"/>
</dbReference>
<dbReference type="NCBIfam" id="NF040893">
    <property type="entry name" value="SAVMC3_10250"/>
    <property type="match status" value="1"/>
</dbReference>
<organism evidence="1 2">
    <name type="scientific">Streptomyces aurantiacus</name>
    <dbReference type="NCBI Taxonomy" id="47760"/>
    <lineage>
        <taxon>Bacteria</taxon>
        <taxon>Bacillati</taxon>
        <taxon>Actinomycetota</taxon>
        <taxon>Actinomycetes</taxon>
        <taxon>Kitasatosporales</taxon>
        <taxon>Streptomycetaceae</taxon>
        <taxon>Streptomyces</taxon>
        <taxon>Streptomyces aurantiacus group</taxon>
    </lineage>
</organism>
<sequence length="221" mass="23836">MSFSYYVYVSDSKVNMLLPQIDPRFRAKRTTELGVNLSVLSAKRTTEGGPSDDRFGRLETVVGYLRDHGDLGSVDEPGQFFWGLLPMRWGAFPADPTSSLVFFGGRSENTVVGLGGSYRHVCDSVPDAEAHGVGRSMMSSMLDGLGVTSDLEDEYVADAVDGDLDRADRAALARVQGAVGSLRWPAQNVEFVAKRLLHGDSPDGTARSVLLGTPVYVATVD</sequence>
<dbReference type="KEGG" id="sgm:GCM10017557_51140"/>
<dbReference type="RefSeq" id="WP_190852228.1">
    <property type="nucleotide sequence ID" value="NZ_AP023440.1"/>
</dbReference>
<proteinExistence type="predicted"/>
<dbReference type="AlphaFoldDB" id="A0A7G1PAW9"/>
<keyword evidence="2" id="KW-1185">Reference proteome</keyword>
<reference evidence="1 2" key="1">
    <citation type="journal article" date="2014" name="Int. J. Syst. Evol. Microbiol.">
        <title>Complete genome sequence of Corynebacterium casei LMG S-19264T (=DSM 44701T), isolated from a smear-ripened cheese.</title>
        <authorList>
            <consortium name="US DOE Joint Genome Institute (JGI-PGF)"/>
            <person name="Walter F."/>
            <person name="Albersmeier A."/>
            <person name="Kalinowski J."/>
            <person name="Ruckert C."/>
        </authorList>
    </citation>
    <scope>NUCLEOTIDE SEQUENCE [LARGE SCALE GENOMIC DNA]</scope>
    <source>
        <strain evidence="1 2">JCM 4677</strain>
    </source>
</reference>
<protein>
    <submittedName>
        <fullName evidence="1">Uncharacterized protein</fullName>
    </submittedName>
</protein>
<name>A0A7G1PAW9_9ACTN</name>
<dbReference type="EMBL" id="AP023440">
    <property type="protein sequence ID" value="BCL30255.1"/>
    <property type="molecule type" value="Genomic_DNA"/>
</dbReference>
<dbReference type="InterPro" id="IPR054284">
    <property type="entry name" value="DUF7019"/>
</dbReference>
<dbReference type="Pfam" id="PF22880">
    <property type="entry name" value="DUF7019"/>
    <property type="match status" value="1"/>
</dbReference>
<gene>
    <name evidence="1" type="ORF">GCM10017557_51140</name>
</gene>
<evidence type="ECO:0000313" key="1">
    <source>
        <dbReference type="EMBL" id="BCL30255.1"/>
    </source>
</evidence>
<evidence type="ECO:0000313" key="2">
    <source>
        <dbReference type="Proteomes" id="UP000516444"/>
    </source>
</evidence>
<accession>A0A7G1PAW9</accession>